<gene>
    <name evidence="1" type="ordered locus">Dsui_0769</name>
</gene>
<dbReference type="eggNOG" id="ENOG5033DJH">
    <property type="taxonomic scope" value="Bacteria"/>
</dbReference>
<reference evidence="1 2" key="1">
    <citation type="journal article" date="2012" name="J. Bacteriol.">
        <title>Complete genome sequence of the anaerobic perchlorate-reducing bacterium Azospira suillum strain PS.</title>
        <authorList>
            <person name="Byrne-Bailey K.G."/>
            <person name="Coates J.D."/>
        </authorList>
    </citation>
    <scope>NUCLEOTIDE SEQUENCE [LARGE SCALE GENOMIC DNA]</scope>
    <source>
        <strain evidence="2">ATCC BAA-33 / DSM 13638 / PS</strain>
    </source>
</reference>
<dbReference type="AlphaFoldDB" id="G8QHM6"/>
<protein>
    <submittedName>
        <fullName evidence="1">Uncharacterized protein</fullName>
    </submittedName>
</protein>
<dbReference type="RefSeq" id="WP_014235878.1">
    <property type="nucleotide sequence ID" value="NC_016616.1"/>
</dbReference>
<dbReference type="Proteomes" id="UP000005633">
    <property type="component" value="Chromosome"/>
</dbReference>
<dbReference type="EMBL" id="CP003153">
    <property type="protein sequence ID" value="AEV25177.1"/>
    <property type="molecule type" value="Genomic_DNA"/>
</dbReference>
<evidence type="ECO:0000313" key="2">
    <source>
        <dbReference type="Proteomes" id="UP000005633"/>
    </source>
</evidence>
<dbReference type="HOGENOM" id="CLU_757901_0_0_4"/>
<dbReference type="OrthoDB" id="8099417at2"/>
<dbReference type="KEGG" id="dsu:Dsui_0769"/>
<name>G8QHM6_AZOOP</name>
<sequence>MNNKERKCQHCKAELINKRQSAKFCTDNCRTQYNNAIKKKNREATAAKRQAARSNKFDQSTFASYLIGECKRAGTTQVLEGIGLEGLKQLRDLVAKRTTYNGGEYRQYAISHIFPAFNPRSGSIGILCPENLVIASTEFNQKRGNKLPKEGAGKCIPIKSLKRKFNVGKRATKSEVLAKIKAAIGATVYNAFLKEYASKLGLTSRNKIKAKLAKHNIHYSKSATLEELQEAHSQAFGNDFKIGYSREATPIQYVLMEETNRLAPWSPFKLFVDFYTSDAYWSYHFRLVQQENIKEIQSYIFEQAFKHLHGDEYSLEYQGRSLISYFRLKSSINLLDEHSPFVLWLHSEGCYLSEEEQKQADLSPF</sequence>
<proteinExistence type="predicted"/>
<organism evidence="1 2">
    <name type="scientific">Azospira oryzae (strain ATCC BAA-33 / DSM 13638 / PS)</name>
    <name type="common">Dechlorosoma suillum</name>
    <dbReference type="NCBI Taxonomy" id="640081"/>
    <lineage>
        <taxon>Bacteria</taxon>
        <taxon>Pseudomonadati</taxon>
        <taxon>Pseudomonadota</taxon>
        <taxon>Betaproteobacteria</taxon>
        <taxon>Rhodocyclales</taxon>
        <taxon>Rhodocyclaceae</taxon>
        <taxon>Azospira</taxon>
    </lineage>
</organism>
<accession>G8QHM6</accession>
<evidence type="ECO:0000313" key="1">
    <source>
        <dbReference type="EMBL" id="AEV25177.1"/>
    </source>
</evidence>